<sequence>MQSVNQQVFEFIKALRLEDWSHVALVKWVQARDQYEETDHHRCLDTRVRPETAIKPLKVTIDRKLFEMICLYELRQKVEDVSDAPF</sequence>
<dbReference type="Proteomes" id="UP000198211">
    <property type="component" value="Unassembled WGS sequence"/>
</dbReference>
<dbReference type="AlphaFoldDB" id="A0A225VH98"/>
<evidence type="ECO:0000313" key="1">
    <source>
        <dbReference type="EMBL" id="OWZ04339.1"/>
    </source>
</evidence>
<reference evidence="2" key="1">
    <citation type="submission" date="2017-03" db="EMBL/GenBank/DDBJ databases">
        <title>Phytopthora megakarya and P. palmivora, two closely related causual agents of cacao black pod achieved similar genome size and gene model numbers by different mechanisms.</title>
        <authorList>
            <person name="Ali S."/>
            <person name="Shao J."/>
            <person name="Larry D.J."/>
            <person name="Kronmiller B."/>
            <person name="Shen D."/>
            <person name="Strem M.D."/>
            <person name="Melnick R.L."/>
            <person name="Guiltinan M.J."/>
            <person name="Tyler B.M."/>
            <person name="Meinhardt L.W."/>
            <person name="Bailey B.A."/>
        </authorList>
    </citation>
    <scope>NUCLEOTIDE SEQUENCE [LARGE SCALE GENOMIC DNA]</scope>
    <source>
        <strain evidence="2">zdho120</strain>
    </source>
</reference>
<proteinExistence type="predicted"/>
<protein>
    <submittedName>
        <fullName evidence="1">Uncharacterized protein</fullName>
    </submittedName>
</protein>
<comment type="caution">
    <text evidence="1">The sequence shown here is derived from an EMBL/GenBank/DDBJ whole genome shotgun (WGS) entry which is preliminary data.</text>
</comment>
<keyword evidence="2" id="KW-1185">Reference proteome</keyword>
<name>A0A225VH98_9STRA</name>
<gene>
    <name evidence="1" type="ORF">PHMEG_00023775</name>
</gene>
<accession>A0A225VH98</accession>
<dbReference type="OrthoDB" id="109678at2759"/>
<organism evidence="1 2">
    <name type="scientific">Phytophthora megakarya</name>
    <dbReference type="NCBI Taxonomy" id="4795"/>
    <lineage>
        <taxon>Eukaryota</taxon>
        <taxon>Sar</taxon>
        <taxon>Stramenopiles</taxon>
        <taxon>Oomycota</taxon>
        <taxon>Peronosporomycetes</taxon>
        <taxon>Peronosporales</taxon>
        <taxon>Peronosporaceae</taxon>
        <taxon>Phytophthora</taxon>
    </lineage>
</organism>
<evidence type="ECO:0000313" key="2">
    <source>
        <dbReference type="Proteomes" id="UP000198211"/>
    </source>
</evidence>
<dbReference type="EMBL" id="NBNE01005017">
    <property type="protein sequence ID" value="OWZ04339.1"/>
    <property type="molecule type" value="Genomic_DNA"/>
</dbReference>